<dbReference type="Proteomes" id="UP000027982">
    <property type="component" value="Chromosome"/>
</dbReference>
<protein>
    <submittedName>
        <fullName evidence="1">Uncharacterized protein</fullName>
    </submittedName>
</protein>
<proteinExistence type="predicted"/>
<evidence type="ECO:0000313" key="2">
    <source>
        <dbReference type="Proteomes" id="UP000027982"/>
    </source>
</evidence>
<organism evidence="1 2">
    <name type="scientific">Fimbriimonas ginsengisoli Gsoil 348</name>
    <dbReference type="NCBI Taxonomy" id="661478"/>
    <lineage>
        <taxon>Bacteria</taxon>
        <taxon>Bacillati</taxon>
        <taxon>Armatimonadota</taxon>
        <taxon>Fimbriimonadia</taxon>
        <taxon>Fimbriimonadales</taxon>
        <taxon>Fimbriimonadaceae</taxon>
        <taxon>Fimbriimonas</taxon>
    </lineage>
</organism>
<dbReference type="HOGENOM" id="CLU_3183933_0_0_0"/>
<dbReference type="EMBL" id="CP007139">
    <property type="protein sequence ID" value="AIE84016.1"/>
    <property type="molecule type" value="Genomic_DNA"/>
</dbReference>
<reference evidence="1 2" key="1">
    <citation type="journal article" date="2014" name="PLoS ONE">
        <title>The first complete genome sequence of the class fimbriimonadia in the phylum armatimonadetes.</title>
        <authorList>
            <person name="Hu Z.Y."/>
            <person name="Wang Y.Z."/>
            <person name="Im W.T."/>
            <person name="Wang S.Y."/>
            <person name="Zhao G.P."/>
            <person name="Zheng H.J."/>
            <person name="Quan Z.X."/>
        </authorList>
    </citation>
    <scope>NUCLEOTIDE SEQUENCE [LARGE SCALE GENOMIC DNA]</scope>
    <source>
        <strain evidence="1">Gsoil 348</strain>
    </source>
</reference>
<dbReference type="KEGG" id="fgi:OP10G_0648"/>
<sequence>MFGAIIGESGAMLRKSFKQWKFPGGGFLITDAEKKYILRRRNRARG</sequence>
<evidence type="ECO:0000313" key="1">
    <source>
        <dbReference type="EMBL" id="AIE84016.1"/>
    </source>
</evidence>
<name>A0A068NKK4_FIMGI</name>
<gene>
    <name evidence="1" type="ORF">OP10G_0648</name>
</gene>
<dbReference type="AlphaFoldDB" id="A0A068NKK4"/>
<accession>A0A068NKK4</accession>
<keyword evidence="2" id="KW-1185">Reference proteome</keyword>